<dbReference type="SUPFAM" id="SSF53167">
    <property type="entry name" value="Purine and uridine phosphorylases"/>
    <property type="match status" value="1"/>
</dbReference>
<dbReference type="Gene3D" id="1.25.40.10">
    <property type="entry name" value="Tetratricopeptide repeat domain"/>
    <property type="match status" value="2"/>
</dbReference>
<proteinExistence type="predicted"/>
<evidence type="ECO:0000259" key="1">
    <source>
        <dbReference type="Pfam" id="PF00931"/>
    </source>
</evidence>
<protein>
    <recommendedName>
        <fullName evidence="1">NB-ARC domain-containing protein</fullName>
    </recommendedName>
</protein>
<dbReference type="InterPro" id="IPR035994">
    <property type="entry name" value="Nucleoside_phosphorylase_sf"/>
</dbReference>
<dbReference type="Proteomes" id="UP000775872">
    <property type="component" value="Unassembled WGS sequence"/>
</dbReference>
<dbReference type="Pfam" id="PF00931">
    <property type="entry name" value="NB-ARC"/>
    <property type="match status" value="1"/>
</dbReference>
<feature type="domain" description="NB-ARC" evidence="1">
    <location>
        <begin position="345"/>
        <end position="500"/>
    </location>
</feature>
<dbReference type="Gene3D" id="3.40.50.1580">
    <property type="entry name" value="Nucleoside phosphorylase domain"/>
    <property type="match status" value="1"/>
</dbReference>
<comment type="caution">
    <text evidence="2">The sequence shown here is derived from an EMBL/GenBank/DDBJ whole genome shotgun (WGS) entry which is preliminary data.</text>
</comment>
<dbReference type="GO" id="GO:0009116">
    <property type="term" value="P:nucleoside metabolic process"/>
    <property type="evidence" value="ECO:0007669"/>
    <property type="project" value="InterPro"/>
</dbReference>
<gene>
    <name evidence="2" type="ORF">CSOL1703_00008483</name>
</gene>
<dbReference type="InterPro" id="IPR053137">
    <property type="entry name" value="NLR-like"/>
</dbReference>
<dbReference type="PANTHER" id="PTHR46082">
    <property type="entry name" value="ATP/GTP-BINDING PROTEIN-RELATED"/>
    <property type="match status" value="1"/>
</dbReference>
<dbReference type="NCBIfam" id="NF040586">
    <property type="entry name" value="FxSxx_TPR"/>
    <property type="match status" value="1"/>
</dbReference>
<dbReference type="InterPro" id="IPR011990">
    <property type="entry name" value="TPR-like_helical_dom_sf"/>
</dbReference>
<dbReference type="GO" id="GO:0003824">
    <property type="term" value="F:catalytic activity"/>
    <property type="evidence" value="ECO:0007669"/>
    <property type="project" value="InterPro"/>
</dbReference>
<evidence type="ECO:0000313" key="3">
    <source>
        <dbReference type="Proteomes" id="UP000775872"/>
    </source>
</evidence>
<dbReference type="InterPro" id="IPR002182">
    <property type="entry name" value="NB-ARC"/>
</dbReference>
<dbReference type="Gene3D" id="3.40.50.300">
    <property type="entry name" value="P-loop containing nucleotide triphosphate hydrolases"/>
    <property type="match status" value="1"/>
</dbReference>
<accession>A0A9N9ZM81</accession>
<dbReference type="PANTHER" id="PTHR46082:SF11">
    <property type="entry name" value="AAA+ ATPASE DOMAIN-CONTAINING PROTEIN-RELATED"/>
    <property type="match status" value="1"/>
</dbReference>
<dbReference type="Pfam" id="PF13424">
    <property type="entry name" value="TPR_12"/>
    <property type="match status" value="3"/>
</dbReference>
<organism evidence="2 3">
    <name type="scientific">Clonostachys solani</name>
    <dbReference type="NCBI Taxonomy" id="160281"/>
    <lineage>
        <taxon>Eukaryota</taxon>
        <taxon>Fungi</taxon>
        <taxon>Dikarya</taxon>
        <taxon>Ascomycota</taxon>
        <taxon>Pezizomycotina</taxon>
        <taxon>Sordariomycetes</taxon>
        <taxon>Hypocreomycetidae</taxon>
        <taxon>Hypocreales</taxon>
        <taxon>Bionectriaceae</taxon>
        <taxon>Clonostachys</taxon>
    </lineage>
</organism>
<dbReference type="SMART" id="SM00028">
    <property type="entry name" value="TPR"/>
    <property type="match status" value="7"/>
</dbReference>
<dbReference type="InterPro" id="IPR019734">
    <property type="entry name" value="TPR_rpt"/>
</dbReference>
<dbReference type="InterPro" id="IPR027417">
    <property type="entry name" value="P-loop_NTPase"/>
</dbReference>
<dbReference type="AlphaFoldDB" id="A0A9N9ZM81"/>
<dbReference type="EMBL" id="CABFOC020000082">
    <property type="protein sequence ID" value="CAH0058006.1"/>
    <property type="molecule type" value="Genomic_DNA"/>
</dbReference>
<dbReference type="SUPFAM" id="SSF48452">
    <property type="entry name" value="TPR-like"/>
    <property type="match status" value="3"/>
</dbReference>
<dbReference type="Pfam" id="PF13374">
    <property type="entry name" value="TPR_10"/>
    <property type="match status" value="2"/>
</dbReference>
<evidence type="ECO:0000313" key="2">
    <source>
        <dbReference type="EMBL" id="CAH0058006.1"/>
    </source>
</evidence>
<sequence>MTVLDPSLYTVAWIAPLEIEARAALCLFDEIHEGDFPLARGTDYVFDAGIVCGHHVVLATLPPGQPYGTGSAGALAGQVKMFFPNLWFGLLVGVAAGLPDHSRSPPQDIRLGDVLVALPSGDSAGLVAYDLGKEVGEAGIQLLDGGHGLAKTETVIRSAIGKIKRKSPKDTDLFLPYYQGMKDAEPPLGTFIDPGQDKDVLYDGEETVARSSRLEPKRTRVWYGPIGSGDKLMRDAAKRDTLRDKYGIIGLEMEAAGTMNTIPAGVIRGVCAYGDHHNNKDWQPYASAMAAAYAKGLLHTILPKKIRECHFLVPLDRNLSFVGRVSILTQLLARVPPASSPDTCQYTVIEGLDGIGKTQLALEIAYQVRDTCPDCSIFWVPAINRMSFEQAYQGIGQKLNVQGVDEKGADVKLLVKAALDREEGSWLVIIDNADDSQLLFEEGGLFEYLPSNRRGSILFTTRNHETAIKLDVPLDGVLSVAEMSRHEATKLLQQYLKENQMQDPASTSDLLDILMDLPLAIRQAAAYMAQTRISASQYVQHCQSSEARLIKLLSKDFNDRGRYKTSLNPIATTWLVSFRQISRDKKLAAEYLGFVSFLSEREIPKDILPPADDELDMEEAIGTLKAYTFIVERASGDSYDMHRLVGLAMRNWIAGKTDVEVNIMDVLQRLGKIYPDPPEHENKGLWLCYLPHARRALSFRSQRGYRDAPSVAHLMTLVARSDDNLGNYKGAEPMYREALDLRKKILGLQDPATLNSLNNFASILDIQGKCQEAEEIHRQTLDARMKILGPQHPSTLTSMNNLASTLECQGKYKEAAEIIRKTVQVCTDVFGPEHPDTLSSTNNLAIILNGLGEYEEAEDLFRKTLDLRIKVLGPEHSGTLTSLNNFGIVLNSMKKYDPAEDVFKQAVGLCKTIFGPRHPNTLSSMSNHAAIMNKQGKDVQAEPIHRETLELRKETLGPRHPHTLISMHSLATTLHNQERYFHAEEMHTQAFDLRKDILGPQHPHTLASMDGLGSALRGQEKYDEAERVLRSTLDLRSESLGPQHPSTLISVDSLASVLESQGKDTEAKELLSRLTITN</sequence>
<dbReference type="SUPFAM" id="SSF52540">
    <property type="entry name" value="P-loop containing nucleoside triphosphate hydrolases"/>
    <property type="match status" value="1"/>
</dbReference>
<keyword evidence="3" id="KW-1185">Reference proteome</keyword>
<dbReference type="GO" id="GO:0043531">
    <property type="term" value="F:ADP binding"/>
    <property type="evidence" value="ECO:0007669"/>
    <property type="project" value="InterPro"/>
</dbReference>
<reference evidence="2 3" key="2">
    <citation type="submission" date="2021-10" db="EMBL/GenBank/DDBJ databases">
        <authorList>
            <person name="Piombo E."/>
        </authorList>
    </citation>
    <scope>NUCLEOTIDE SEQUENCE [LARGE SCALE GENOMIC DNA]</scope>
</reference>
<dbReference type="OrthoDB" id="1658288at2759"/>
<name>A0A9N9ZM81_9HYPO</name>
<reference evidence="3" key="1">
    <citation type="submission" date="2019-06" db="EMBL/GenBank/DDBJ databases">
        <authorList>
            <person name="Broberg M."/>
        </authorList>
    </citation>
    <scope>NUCLEOTIDE SEQUENCE [LARGE SCALE GENOMIC DNA]</scope>
</reference>